<dbReference type="PANTHER" id="PTHR30363">
    <property type="entry name" value="HTH-TYPE TRANSCRIPTIONAL REGULATOR SRLR-RELATED"/>
    <property type="match status" value="1"/>
</dbReference>
<dbReference type="SUPFAM" id="SSF100950">
    <property type="entry name" value="NagB/RpiA/CoA transferase-like"/>
    <property type="match status" value="1"/>
</dbReference>
<dbReference type="InterPro" id="IPR036390">
    <property type="entry name" value="WH_DNA-bd_sf"/>
</dbReference>
<dbReference type="SMART" id="SM01134">
    <property type="entry name" value="DeoRC"/>
    <property type="match status" value="1"/>
</dbReference>
<gene>
    <name evidence="5" type="ORF">UAU_03068</name>
</gene>
<dbReference type="InterPro" id="IPR050313">
    <property type="entry name" value="Carb_Metab_HTH_regulators"/>
</dbReference>
<dbReference type="InterPro" id="IPR014036">
    <property type="entry name" value="DeoR-like_C"/>
</dbReference>
<dbReference type="PANTHER" id="PTHR30363:SF44">
    <property type="entry name" value="AGA OPERON TRANSCRIPTIONAL REPRESSOR-RELATED"/>
    <property type="match status" value="1"/>
</dbReference>
<dbReference type="PRINTS" id="PR00037">
    <property type="entry name" value="HTHLACR"/>
</dbReference>
<sequence>MLKSERQELILNRVEQYGKVVVNELTEELAVTEDTIRKDLQELSKAGLVRRVHGGAIRTDKSLKPFEQRINQDSSRKQAIAKEAVQFLHPDQVIYIDSGTTNLSFSSEIPLSFKGTVVTNSPSIALNLSDHSELRIRLLPGELNKETKVIEGSDTISAIRNINFDLCILGVSSIDINKGITVPMMEESLLKQQVIKQSSHVITIITADKIGSSSTYFVDEAKALDVLVTEKDIPDNLITPYQQEGIQVIY</sequence>
<keyword evidence="2" id="KW-0238">DNA-binding</keyword>
<dbReference type="EMBL" id="AJAQ01000033">
    <property type="protein sequence ID" value="EOH91766.1"/>
    <property type="molecule type" value="Genomic_DNA"/>
</dbReference>
<dbReference type="Gene3D" id="1.10.10.10">
    <property type="entry name" value="Winged helix-like DNA-binding domain superfamily/Winged helix DNA-binding domain"/>
    <property type="match status" value="1"/>
</dbReference>
<feature type="domain" description="HTH deoR-type" evidence="4">
    <location>
        <begin position="3"/>
        <end position="58"/>
    </location>
</feature>
<evidence type="ECO:0000313" key="6">
    <source>
        <dbReference type="Proteomes" id="UP000013782"/>
    </source>
</evidence>
<name>R2SFT7_9ENTE</name>
<keyword evidence="1" id="KW-0805">Transcription regulation</keyword>
<evidence type="ECO:0000256" key="2">
    <source>
        <dbReference type="ARBA" id="ARBA00023125"/>
    </source>
</evidence>
<dbReference type="SMART" id="SM00420">
    <property type="entry name" value="HTH_DEOR"/>
    <property type="match status" value="1"/>
</dbReference>
<reference evidence="5 6" key="1">
    <citation type="submission" date="2013-02" db="EMBL/GenBank/DDBJ databases">
        <title>The Genome Sequence of Enterococcus pallens BAA-351.</title>
        <authorList>
            <consortium name="The Broad Institute Genome Sequencing Platform"/>
            <consortium name="The Broad Institute Genome Sequencing Center for Infectious Disease"/>
            <person name="Earl A.M."/>
            <person name="Gilmore M.S."/>
            <person name="Lebreton F."/>
            <person name="Walker B."/>
            <person name="Young S.K."/>
            <person name="Zeng Q."/>
            <person name="Gargeya S."/>
            <person name="Fitzgerald M."/>
            <person name="Haas B."/>
            <person name="Abouelleil A."/>
            <person name="Alvarado L."/>
            <person name="Arachchi H.M."/>
            <person name="Berlin A.M."/>
            <person name="Chapman S.B."/>
            <person name="Dewar J."/>
            <person name="Goldberg J."/>
            <person name="Griggs A."/>
            <person name="Gujja S."/>
            <person name="Hansen M."/>
            <person name="Howarth C."/>
            <person name="Imamovic A."/>
            <person name="Larimer J."/>
            <person name="McCowan C."/>
            <person name="Murphy C."/>
            <person name="Neiman D."/>
            <person name="Pearson M."/>
            <person name="Priest M."/>
            <person name="Roberts A."/>
            <person name="Saif S."/>
            <person name="Shea T."/>
            <person name="Sisk P."/>
            <person name="Sykes S."/>
            <person name="Wortman J."/>
            <person name="Nusbaum C."/>
            <person name="Birren B."/>
        </authorList>
    </citation>
    <scope>NUCLEOTIDE SEQUENCE [LARGE SCALE GENOMIC DNA]</scope>
    <source>
        <strain evidence="5 6">ATCC BAA-351</strain>
    </source>
</reference>
<dbReference type="GO" id="GO:0003700">
    <property type="term" value="F:DNA-binding transcription factor activity"/>
    <property type="evidence" value="ECO:0007669"/>
    <property type="project" value="InterPro"/>
</dbReference>
<evidence type="ECO:0000256" key="1">
    <source>
        <dbReference type="ARBA" id="ARBA00023015"/>
    </source>
</evidence>
<dbReference type="SUPFAM" id="SSF46785">
    <property type="entry name" value="Winged helix' DNA-binding domain"/>
    <property type="match status" value="1"/>
</dbReference>
<evidence type="ECO:0000313" key="5">
    <source>
        <dbReference type="EMBL" id="EOH91766.1"/>
    </source>
</evidence>
<dbReference type="InterPro" id="IPR037171">
    <property type="entry name" value="NagB/RpiA_transferase-like"/>
</dbReference>
<dbReference type="InterPro" id="IPR001034">
    <property type="entry name" value="DeoR_HTH"/>
</dbReference>
<dbReference type="PATRIC" id="fig|1158607.3.peg.3052"/>
<keyword evidence="6" id="KW-1185">Reference proteome</keyword>
<dbReference type="PROSITE" id="PS00894">
    <property type="entry name" value="HTH_DEOR_1"/>
    <property type="match status" value="1"/>
</dbReference>
<dbReference type="HOGENOM" id="CLU_060699_2_1_9"/>
<dbReference type="Gene3D" id="3.40.50.1360">
    <property type="match status" value="1"/>
</dbReference>
<accession>R2SFT7</accession>
<dbReference type="Pfam" id="PF08220">
    <property type="entry name" value="HTH_DeoR"/>
    <property type="match status" value="1"/>
</dbReference>
<protein>
    <recommendedName>
        <fullName evidence="4">HTH deoR-type domain-containing protein</fullName>
    </recommendedName>
</protein>
<dbReference type="STRING" id="160454.RV10_GL005077"/>
<dbReference type="InterPro" id="IPR018356">
    <property type="entry name" value="Tscrpt_reg_HTH_DeoR_CS"/>
</dbReference>
<evidence type="ECO:0000256" key="3">
    <source>
        <dbReference type="ARBA" id="ARBA00023163"/>
    </source>
</evidence>
<keyword evidence="3" id="KW-0804">Transcription</keyword>
<dbReference type="InterPro" id="IPR036388">
    <property type="entry name" value="WH-like_DNA-bd_sf"/>
</dbReference>
<dbReference type="eggNOG" id="COG1349">
    <property type="taxonomic scope" value="Bacteria"/>
</dbReference>
<evidence type="ECO:0000259" key="4">
    <source>
        <dbReference type="PROSITE" id="PS51000"/>
    </source>
</evidence>
<dbReference type="AlphaFoldDB" id="R2SFT7"/>
<dbReference type="PROSITE" id="PS51000">
    <property type="entry name" value="HTH_DEOR_2"/>
    <property type="match status" value="1"/>
</dbReference>
<dbReference type="RefSeq" id="WP_010758050.1">
    <property type="nucleotide sequence ID" value="NZ_ASWD01000001.1"/>
</dbReference>
<comment type="caution">
    <text evidence="5">The sequence shown here is derived from an EMBL/GenBank/DDBJ whole genome shotgun (WGS) entry which is preliminary data.</text>
</comment>
<dbReference type="Proteomes" id="UP000013782">
    <property type="component" value="Unassembled WGS sequence"/>
</dbReference>
<proteinExistence type="predicted"/>
<organism evidence="5 6">
    <name type="scientific">Enterococcus pallens ATCC BAA-351</name>
    <dbReference type="NCBI Taxonomy" id="1158607"/>
    <lineage>
        <taxon>Bacteria</taxon>
        <taxon>Bacillati</taxon>
        <taxon>Bacillota</taxon>
        <taxon>Bacilli</taxon>
        <taxon>Lactobacillales</taxon>
        <taxon>Enterococcaceae</taxon>
        <taxon>Enterococcus</taxon>
    </lineage>
</organism>
<dbReference type="GO" id="GO:0003677">
    <property type="term" value="F:DNA binding"/>
    <property type="evidence" value="ECO:0007669"/>
    <property type="project" value="UniProtKB-KW"/>
</dbReference>
<dbReference type="OrthoDB" id="9798651at2"/>
<dbReference type="Pfam" id="PF00455">
    <property type="entry name" value="DeoRC"/>
    <property type="match status" value="1"/>
</dbReference>